<dbReference type="PROSITE" id="PS50879">
    <property type="entry name" value="RNASE_H_1"/>
    <property type="match status" value="1"/>
</dbReference>
<keyword evidence="4" id="KW-0540">Nuclease</keyword>
<gene>
    <name evidence="9" type="ORF">C1H76_8029</name>
</gene>
<dbReference type="GO" id="GO:0003676">
    <property type="term" value="F:nucleic acid binding"/>
    <property type="evidence" value="ECO:0007669"/>
    <property type="project" value="InterPro"/>
</dbReference>
<organism evidence="9 10">
    <name type="scientific">Elsinoe australis</name>
    <dbReference type="NCBI Taxonomy" id="40998"/>
    <lineage>
        <taxon>Eukaryota</taxon>
        <taxon>Fungi</taxon>
        <taxon>Dikarya</taxon>
        <taxon>Ascomycota</taxon>
        <taxon>Pezizomycotina</taxon>
        <taxon>Dothideomycetes</taxon>
        <taxon>Dothideomycetidae</taxon>
        <taxon>Myriangiales</taxon>
        <taxon>Elsinoaceae</taxon>
        <taxon>Elsinoe</taxon>
    </lineage>
</organism>
<dbReference type="InterPro" id="IPR002156">
    <property type="entry name" value="RNaseH_domain"/>
</dbReference>
<name>A0A4U7ATE4_9PEZI</name>
<dbReference type="InterPro" id="IPR036397">
    <property type="entry name" value="RNaseH_sf"/>
</dbReference>
<protein>
    <recommendedName>
        <fullName evidence="3">ribonuclease H</fullName>
        <ecNumber evidence="3">3.1.26.4</ecNumber>
    </recommendedName>
</protein>
<dbReference type="Proteomes" id="UP000308133">
    <property type="component" value="Unassembled WGS sequence"/>
</dbReference>
<comment type="catalytic activity">
    <reaction evidence="1">
        <text>Endonucleolytic cleavage to 5'-phosphomonoester.</text>
        <dbReference type="EC" id="3.1.26.4"/>
    </reaction>
</comment>
<evidence type="ECO:0000259" key="8">
    <source>
        <dbReference type="PROSITE" id="PS50879"/>
    </source>
</evidence>
<evidence type="ECO:0000256" key="4">
    <source>
        <dbReference type="ARBA" id="ARBA00022722"/>
    </source>
</evidence>
<keyword evidence="5" id="KW-0479">Metal-binding</keyword>
<evidence type="ECO:0000313" key="9">
    <source>
        <dbReference type="EMBL" id="TKX19831.1"/>
    </source>
</evidence>
<evidence type="ECO:0000256" key="1">
    <source>
        <dbReference type="ARBA" id="ARBA00000077"/>
    </source>
</evidence>
<dbReference type="EC" id="3.1.26.4" evidence="3"/>
<dbReference type="PANTHER" id="PTHR10642">
    <property type="entry name" value="RIBONUCLEASE H1"/>
    <property type="match status" value="1"/>
</dbReference>
<dbReference type="GO" id="GO:0004523">
    <property type="term" value="F:RNA-DNA hybrid ribonuclease activity"/>
    <property type="evidence" value="ECO:0007669"/>
    <property type="project" value="UniProtKB-EC"/>
</dbReference>
<evidence type="ECO:0000256" key="5">
    <source>
        <dbReference type="ARBA" id="ARBA00022723"/>
    </source>
</evidence>
<dbReference type="EMBL" id="PTQR01000106">
    <property type="protein sequence ID" value="TKX19831.1"/>
    <property type="molecule type" value="Genomic_DNA"/>
</dbReference>
<dbReference type="InterPro" id="IPR050092">
    <property type="entry name" value="RNase_H"/>
</dbReference>
<dbReference type="GO" id="GO:0043137">
    <property type="term" value="P:DNA replication, removal of RNA primer"/>
    <property type="evidence" value="ECO:0007669"/>
    <property type="project" value="TreeGrafter"/>
</dbReference>
<reference evidence="9 10" key="1">
    <citation type="submission" date="2018-02" db="EMBL/GenBank/DDBJ databases">
        <title>Draft genome sequences of Elsinoe sp., causing black scab on jojoba.</title>
        <authorList>
            <person name="Stodart B."/>
            <person name="Jeffress S."/>
            <person name="Ash G."/>
            <person name="Arun Chinnappa K."/>
        </authorList>
    </citation>
    <scope>NUCLEOTIDE SEQUENCE [LARGE SCALE GENOMIC DNA]</scope>
    <source>
        <strain evidence="9 10">Hillstone_2</strain>
    </source>
</reference>
<comment type="caution">
    <text evidence="9">The sequence shown here is derived from an EMBL/GenBank/DDBJ whole genome shotgun (WGS) entry which is preliminary data.</text>
</comment>
<sequence length="305" mass="35234">MSNQSRGTYHHYYNTNGQYTHVQIYPECQNCLECEDCGGCIDDNCGDCDCEGCDCDEPCEDCGDCDDCGECCCDDDCACYSSEDDDDEPGREFFPEEEEETEEVPYSRLVVYNREKQFFRLQIREDDWWQIHQDRGSMMVFIDGACRWNGQPHAMASYGVYFGPGSKYNQKGLFPRHIPQTGVRAEIEALAHALGRISDRVTYDRTIQLIIIACDCEFVVQAMCRLMDEWIEDGGVNSWGNPVADFDRLKELYQLMKDIEKNQSVNVRFWQIPREQNDGADQLANEALDEELDRWKPLLQPLIQI</sequence>
<dbReference type="PANTHER" id="PTHR10642:SF26">
    <property type="entry name" value="RIBONUCLEASE H1"/>
    <property type="match status" value="1"/>
</dbReference>
<evidence type="ECO:0000256" key="6">
    <source>
        <dbReference type="ARBA" id="ARBA00022759"/>
    </source>
</evidence>
<dbReference type="GO" id="GO:0046872">
    <property type="term" value="F:metal ion binding"/>
    <property type="evidence" value="ECO:0007669"/>
    <property type="project" value="UniProtKB-KW"/>
</dbReference>
<accession>A0A4U7ATE4</accession>
<comment type="similarity">
    <text evidence="2">Belongs to the RNase H family.</text>
</comment>
<evidence type="ECO:0000256" key="3">
    <source>
        <dbReference type="ARBA" id="ARBA00012180"/>
    </source>
</evidence>
<feature type="domain" description="RNase H type-1" evidence="8">
    <location>
        <begin position="134"/>
        <end position="289"/>
    </location>
</feature>
<dbReference type="Pfam" id="PF00075">
    <property type="entry name" value="RNase_H"/>
    <property type="match status" value="1"/>
</dbReference>
<dbReference type="AlphaFoldDB" id="A0A4U7ATE4"/>
<dbReference type="InterPro" id="IPR012337">
    <property type="entry name" value="RNaseH-like_sf"/>
</dbReference>
<dbReference type="CDD" id="cd13934">
    <property type="entry name" value="RNase_H_Dikarya_like"/>
    <property type="match status" value="1"/>
</dbReference>
<evidence type="ECO:0000256" key="7">
    <source>
        <dbReference type="ARBA" id="ARBA00022801"/>
    </source>
</evidence>
<dbReference type="SUPFAM" id="SSF53098">
    <property type="entry name" value="Ribonuclease H-like"/>
    <property type="match status" value="1"/>
</dbReference>
<proteinExistence type="inferred from homology"/>
<evidence type="ECO:0000256" key="2">
    <source>
        <dbReference type="ARBA" id="ARBA00005300"/>
    </source>
</evidence>
<keyword evidence="7" id="KW-0378">Hydrolase</keyword>
<dbReference type="Gene3D" id="3.30.420.10">
    <property type="entry name" value="Ribonuclease H-like superfamily/Ribonuclease H"/>
    <property type="match status" value="1"/>
</dbReference>
<keyword evidence="6" id="KW-0255">Endonuclease</keyword>
<evidence type="ECO:0000313" key="10">
    <source>
        <dbReference type="Proteomes" id="UP000308133"/>
    </source>
</evidence>